<name>A0A2X3INB3_9ENTR</name>
<dbReference type="EMBL" id="UAVU01000011">
    <property type="protein sequence ID" value="SQC93728.1"/>
    <property type="molecule type" value="Genomic_DNA"/>
</dbReference>
<proteinExistence type="predicted"/>
<evidence type="ECO:0000313" key="3">
    <source>
        <dbReference type="Proteomes" id="UP000251197"/>
    </source>
</evidence>
<keyword evidence="1" id="KW-0175">Coiled coil</keyword>
<feature type="coiled-coil region" evidence="1">
    <location>
        <begin position="12"/>
        <end position="39"/>
    </location>
</feature>
<dbReference type="GO" id="GO:1990961">
    <property type="term" value="P:xenobiotic detoxification by transmembrane export across the plasma membrane"/>
    <property type="evidence" value="ECO:0007669"/>
    <property type="project" value="InterPro"/>
</dbReference>
<dbReference type="GO" id="GO:0019898">
    <property type="term" value="C:extrinsic component of membrane"/>
    <property type="evidence" value="ECO:0007669"/>
    <property type="project" value="InterPro"/>
</dbReference>
<dbReference type="GO" id="GO:1990195">
    <property type="term" value="C:macrolide transmembrane transporter complex"/>
    <property type="evidence" value="ECO:0007669"/>
    <property type="project" value="InterPro"/>
</dbReference>
<gene>
    <name evidence="2" type="ORF">NCTC12120_06843</name>
</gene>
<organism evidence="2 3">
    <name type="scientific">Cedecea neteri</name>
    <dbReference type="NCBI Taxonomy" id="158822"/>
    <lineage>
        <taxon>Bacteria</taxon>
        <taxon>Pseudomonadati</taxon>
        <taxon>Pseudomonadota</taxon>
        <taxon>Gammaproteobacteria</taxon>
        <taxon>Enterobacterales</taxon>
        <taxon>Enterobacteriaceae</taxon>
        <taxon>Cedecea</taxon>
    </lineage>
</organism>
<reference evidence="2 3" key="1">
    <citation type="submission" date="2018-06" db="EMBL/GenBank/DDBJ databases">
        <authorList>
            <consortium name="Pathogen Informatics"/>
            <person name="Doyle S."/>
        </authorList>
    </citation>
    <scope>NUCLEOTIDE SEQUENCE [LARGE SCALE GENOMIC DNA]</scope>
    <source>
        <strain evidence="2 3">NCTC12120</strain>
    </source>
</reference>
<sequence>MLSEDASSREDFESAEATLATTRAELLSLNAKLVQAQIEVDKKKVDLGYTRVVAANGRYCYRRCHAAGGKP</sequence>
<dbReference type="AlphaFoldDB" id="A0A2X3INB3"/>
<dbReference type="Gene3D" id="6.10.140.1990">
    <property type="match status" value="1"/>
</dbReference>
<evidence type="ECO:0000256" key="1">
    <source>
        <dbReference type="SAM" id="Coils"/>
    </source>
</evidence>
<protein>
    <submittedName>
        <fullName evidence="2">Uncharacterized protein</fullName>
    </submittedName>
</protein>
<dbReference type="InterPro" id="IPR030190">
    <property type="entry name" value="MacA_alpha-hairpin_sf"/>
</dbReference>
<evidence type="ECO:0000313" key="2">
    <source>
        <dbReference type="EMBL" id="SQC93728.1"/>
    </source>
</evidence>
<accession>A0A2X3INB3</accession>
<dbReference type="Proteomes" id="UP000251197">
    <property type="component" value="Unassembled WGS sequence"/>
</dbReference>